<sequence>MSVRSWPVRGAGSVDKLTCIDGEKMATRYEIGDSRDTNKYCLRVPNKGNYLDGEKSERAKALYASRTGYVGSLTRIRREIEAHKMSNGKLYDIEKKLESYDNGWREFVSTHETYLDVIDSENEKEAAYSLYEEKIKRRFEFGCMIKSWRGEVSQRENRDHVSCSKTSTRSRASSSSSTLSSLSKRRERLALAQLKVDQIARKHELAKKC</sequence>
<keyword evidence="3" id="KW-1185">Reference proteome</keyword>
<organism evidence="2 3">
    <name type="scientific">Paramuricea clavata</name>
    <name type="common">Red gorgonian</name>
    <name type="synonym">Violescent sea-whip</name>
    <dbReference type="NCBI Taxonomy" id="317549"/>
    <lineage>
        <taxon>Eukaryota</taxon>
        <taxon>Metazoa</taxon>
        <taxon>Cnidaria</taxon>
        <taxon>Anthozoa</taxon>
        <taxon>Octocorallia</taxon>
        <taxon>Malacalcyonacea</taxon>
        <taxon>Plexauridae</taxon>
        <taxon>Paramuricea</taxon>
    </lineage>
</organism>
<reference evidence="2" key="1">
    <citation type="submission" date="2020-04" db="EMBL/GenBank/DDBJ databases">
        <authorList>
            <person name="Alioto T."/>
            <person name="Alioto T."/>
            <person name="Gomez Garrido J."/>
        </authorList>
    </citation>
    <scope>NUCLEOTIDE SEQUENCE</scope>
    <source>
        <strain evidence="2">A484AB</strain>
    </source>
</reference>
<feature type="compositionally biased region" description="Low complexity" evidence="1">
    <location>
        <begin position="164"/>
        <end position="181"/>
    </location>
</feature>
<feature type="region of interest" description="Disordered" evidence="1">
    <location>
        <begin position="156"/>
        <end position="181"/>
    </location>
</feature>
<protein>
    <submittedName>
        <fullName evidence="2">Uncharacterized protein</fullName>
    </submittedName>
</protein>
<name>A0A6S7GSG2_PARCT</name>
<evidence type="ECO:0000313" key="3">
    <source>
        <dbReference type="Proteomes" id="UP001152795"/>
    </source>
</evidence>
<evidence type="ECO:0000256" key="1">
    <source>
        <dbReference type="SAM" id="MobiDB-lite"/>
    </source>
</evidence>
<accession>A0A6S7GSG2</accession>
<gene>
    <name evidence="2" type="ORF">PACLA_8A078716</name>
</gene>
<dbReference type="Proteomes" id="UP001152795">
    <property type="component" value="Unassembled WGS sequence"/>
</dbReference>
<evidence type="ECO:0000313" key="2">
    <source>
        <dbReference type="EMBL" id="CAB3992922.1"/>
    </source>
</evidence>
<comment type="caution">
    <text evidence="2">The sequence shown here is derived from an EMBL/GenBank/DDBJ whole genome shotgun (WGS) entry which is preliminary data.</text>
</comment>
<proteinExistence type="predicted"/>
<dbReference type="EMBL" id="CACRXK020002152">
    <property type="protein sequence ID" value="CAB3992922.1"/>
    <property type="molecule type" value="Genomic_DNA"/>
</dbReference>
<dbReference type="AlphaFoldDB" id="A0A6S7GSG2"/>